<proteinExistence type="predicted"/>
<dbReference type="Proteomes" id="UP000326396">
    <property type="component" value="Linkage Group LG19"/>
</dbReference>
<feature type="chain" id="PRO_5024303297" description="EGF-like domain-containing protein" evidence="1">
    <location>
        <begin position="28"/>
        <end position="224"/>
    </location>
</feature>
<dbReference type="AlphaFoldDB" id="A0A5N6NHG5"/>
<evidence type="ECO:0000256" key="1">
    <source>
        <dbReference type="SAM" id="SignalP"/>
    </source>
</evidence>
<dbReference type="EMBL" id="SZYD01000011">
    <property type="protein sequence ID" value="KAD4888512.1"/>
    <property type="molecule type" value="Genomic_DNA"/>
</dbReference>
<comment type="caution">
    <text evidence="2">The sequence shown here is derived from an EMBL/GenBank/DDBJ whole genome shotgun (WGS) entry which is preliminary data.</text>
</comment>
<dbReference type="OrthoDB" id="1914642at2759"/>
<sequence>MASSIYSLASTSAMLLVLVFLCSTSRSDVDIPPSLSPFLDNLCDEVTCGRGNCSVDDTKPFNFICKCDPGWLQTTHSENQDHLQFLPCVVPNCSFESCMLVPPPPAPSIPDNVSFFDPCYWTYCGEGTCNRDHTTFKHTCNCNPGYTNLMNISQFPCISSCAIGPDCRRLGVRPSDATTRSTTDDSSQGENKIWCDDDDDDDMYQVSFWKLSLYWSYSHVSSLD</sequence>
<organism evidence="2 3">
    <name type="scientific">Mikania micrantha</name>
    <name type="common">bitter vine</name>
    <dbReference type="NCBI Taxonomy" id="192012"/>
    <lineage>
        <taxon>Eukaryota</taxon>
        <taxon>Viridiplantae</taxon>
        <taxon>Streptophyta</taxon>
        <taxon>Embryophyta</taxon>
        <taxon>Tracheophyta</taxon>
        <taxon>Spermatophyta</taxon>
        <taxon>Magnoliopsida</taxon>
        <taxon>eudicotyledons</taxon>
        <taxon>Gunneridae</taxon>
        <taxon>Pentapetalae</taxon>
        <taxon>asterids</taxon>
        <taxon>campanulids</taxon>
        <taxon>Asterales</taxon>
        <taxon>Asteraceae</taxon>
        <taxon>Asteroideae</taxon>
        <taxon>Heliantheae alliance</taxon>
        <taxon>Eupatorieae</taxon>
        <taxon>Mikania</taxon>
    </lineage>
</organism>
<evidence type="ECO:0000313" key="3">
    <source>
        <dbReference type="Proteomes" id="UP000326396"/>
    </source>
</evidence>
<protein>
    <recommendedName>
        <fullName evidence="4">EGF-like domain-containing protein</fullName>
    </recommendedName>
</protein>
<dbReference type="PANTHER" id="PTHR33881:SF10">
    <property type="entry name" value="SLIT HOMOLOG 2 PROTEIN-LIKE"/>
    <property type="match status" value="1"/>
</dbReference>
<reference evidence="2 3" key="1">
    <citation type="submission" date="2019-05" db="EMBL/GenBank/DDBJ databases">
        <title>Mikania micrantha, genome provides insights into the molecular mechanism of rapid growth.</title>
        <authorList>
            <person name="Liu B."/>
        </authorList>
    </citation>
    <scope>NUCLEOTIDE SEQUENCE [LARGE SCALE GENOMIC DNA]</scope>
    <source>
        <strain evidence="2">NLD-2019</strain>
        <tissue evidence="2">Leaf</tissue>
    </source>
</reference>
<keyword evidence="1" id="KW-0732">Signal</keyword>
<feature type="signal peptide" evidence="1">
    <location>
        <begin position="1"/>
        <end position="27"/>
    </location>
</feature>
<evidence type="ECO:0008006" key="4">
    <source>
        <dbReference type="Google" id="ProtNLM"/>
    </source>
</evidence>
<keyword evidence="3" id="KW-1185">Reference proteome</keyword>
<evidence type="ECO:0000313" key="2">
    <source>
        <dbReference type="EMBL" id="KAD4888512.1"/>
    </source>
</evidence>
<gene>
    <name evidence="2" type="ORF">E3N88_20585</name>
</gene>
<accession>A0A5N6NHG5</accession>
<dbReference type="PANTHER" id="PTHR33881">
    <property type="entry name" value="NEUROGENIC LOCUS NOTCH-LIKE PROTEIN"/>
    <property type="match status" value="1"/>
</dbReference>
<name>A0A5N6NHG5_9ASTR</name>